<keyword evidence="2" id="KW-1185">Reference proteome</keyword>
<protein>
    <submittedName>
        <fullName evidence="1">Uncharacterized protein</fullName>
    </submittedName>
</protein>
<name>A0A4Z1G1B0_9HELO</name>
<dbReference type="AlphaFoldDB" id="A0A4Z1G1B0"/>
<accession>A0A4Z1G1B0</accession>
<dbReference type="Proteomes" id="UP000297910">
    <property type="component" value="Unassembled WGS sequence"/>
</dbReference>
<evidence type="ECO:0000313" key="2">
    <source>
        <dbReference type="Proteomes" id="UP000297910"/>
    </source>
</evidence>
<dbReference type="EMBL" id="PQXI01000012">
    <property type="protein sequence ID" value="TGO29728.1"/>
    <property type="molecule type" value="Genomic_DNA"/>
</dbReference>
<comment type="caution">
    <text evidence="1">The sequence shown here is derived from an EMBL/GenBank/DDBJ whole genome shotgun (WGS) entry which is preliminary data.</text>
</comment>
<organism evidence="1 2">
    <name type="scientific">Botrytis paeoniae</name>
    <dbReference type="NCBI Taxonomy" id="278948"/>
    <lineage>
        <taxon>Eukaryota</taxon>
        <taxon>Fungi</taxon>
        <taxon>Dikarya</taxon>
        <taxon>Ascomycota</taxon>
        <taxon>Pezizomycotina</taxon>
        <taxon>Leotiomycetes</taxon>
        <taxon>Helotiales</taxon>
        <taxon>Sclerotiniaceae</taxon>
        <taxon>Botrytis</taxon>
    </lineage>
</organism>
<sequence>MEPGSSLSRILQVSMLTTGARMGCIACQNSELSQHALFSAWCVAFPSPHLLRSAYFPYLRAKLSARNFATSEKGILRDQEFIV</sequence>
<reference evidence="1 2" key="1">
    <citation type="submission" date="2017-12" db="EMBL/GenBank/DDBJ databases">
        <title>Comparative genomics of Botrytis spp.</title>
        <authorList>
            <person name="Valero-Jimenez C.A."/>
            <person name="Tapia P."/>
            <person name="Veloso J."/>
            <person name="Silva-Moreno E."/>
            <person name="Staats M."/>
            <person name="Valdes J.H."/>
            <person name="Van Kan J.A.L."/>
        </authorList>
    </citation>
    <scope>NUCLEOTIDE SEQUENCE [LARGE SCALE GENOMIC DNA]</scope>
    <source>
        <strain evidence="1 2">Bp0003</strain>
    </source>
</reference>
<evidence type="ECO:0000313" key="1">
    <source>
        <dbReference type="EMBL" id="TGO29728.1"/>
    </source>
</evidence>
<proteinExistence type="predicted"/>
<gene>
    <name evidence="1" type="ORF">BPAE_0012g00830</name>
</gene>